<feature type="transmembrane region" description="Helical" evidence="1">
    <location>
        <begin position="112"/>
        <end position="135"/>
    </location>
</feature>
<reference evidence="3" key="3">
    <citation type="journal article" date="2010" name="Genome Res.">
        <title>Population genomic sequencing of Coccidioides fungi reveals recent hybridization and transposon control.</title>
        <authorList>
            <person name="Neafsey D.E."/>
            <person name="Barker B.M."/>
            <person name="Sharpton T.J."/>
            <person name="Stajich J.E."/>
            <person name="Park D.J."/>
            <person name="Whiston E."/>
            <person name="Hung C.-Y."/>
            <person name="McMahan C."/>
            <person name="White J."/>
            <person name="Sykes S."/>
            <person name="Heiman D."/>
            <person name="Young S."/>
            <person name="Zeng Q."/>
            <person name="Abouelleil A."/>
            <person name="Aftuck L."/>
            <person name="Bessette D."/>
            <person name="Brown A."/>
            <person name="FitzGerald M."/>
            <person name="Lui A."/>
            <person name="Macdonald J.P."/>
            <person name="Priest M."/>
            <person name="Orbach M.J."/>
            <person name="Galgiani J.N."/>
            <person name="Kirkland T.N."/>
            <person name="Cole G.T."/>
            <person name="Birren B.W."/>
            <person name="Henn M.R."/>
            <person name="Taylor J.W."/>
            <person name="Rounsley S.D."/>
        </authorList>
    </citation>
    <scope>NUCLEOTIDE SEQUENCE [LARGE SCALE GENOMIC DNA]</scope>
    <source>
        <strain evidence="3">RMSCC 3488</strain>
    </source>
</reference>
<evidence type="ECO:0000313" key="2">
    <source>
        <dbReference type="EMBL" id="KMM64103.1"/>
    </source>
</evidence>
<feature type="transmembrane region" description="Helical" evidence="1">
    <location>
        <begin position="155"/>
        <end position="175"/>
    </location>
</feature>
<protein>
    <submittedName>
        <fullName evidence="2">Uncharacterized protein</fullName>
    </submittedName>
</protein>
<accession>A0A0J6F209</accession>
<reference evidence="2 3" key="1">
    <citation type="submission" date="2007-06" db="EMBL/GenBank/DDBJ databases">
        <title>The Genome Sequence of Coccidioides posadasii RMSCC_3488.</title>
        <authorList>
            <consortium name="Coccidioides Genome Resources Consortium"/>
            <consortium name="The Broad Institute Genome Sequencing Platform"/>
            <person name="Henn M.R."/>
            <person name="Sykes S."/>
            <person name="Young S."/>
            <person name="Jaffe D."/>
            <person name="Berlin A."/>
            <person name="Alvarez P."/>
            <person name="Butler J."/>
            <person name="Gnerre S."/>
            <person name="Grabherr M."/>
            <person name="Mauceli E."/>
            <person name="Brockman W."/>
            <person name="Kodira C."/>
            <person name="Alvarado L."/>
            <person name="Zeng Q."/>
            <person name="Crawford M."/>
            <person name="Antoine C."/>
            <person name="Devon K."/>
            <person name="Galgiani J."/>
            <person name="Orsborn K."/>
            <person name="Lewis M.L."/>
            <person name="Nusbaum C."/>
            <person name="Galagan J."/>
            <person name="Birren B."/>
        </authorList>
    </citation>
    <scope>NUCLEOTIDE SEQUENCE [LARGE SCALE GENOMIC DNA]</scope>
    <source>
        <strain evidence="2 3">RMSCC 3488</strain>
    </source>
</reference>
<feature type="transmembrane region" description="Helical" evidence="1">
    <location>
        <begin position="305"/>
        <end position="326"/>
    </location>
</feature>
<keyword evidence="1" id="KW-0812">Transmembrane</keyword>
<feature type="transmembrane region" description="Helical" evidence="1">
    <location>
        <begin position="187"/>
        <end position="210"/>
    </location>
</feature>
<organism evidence="2 3">
    <name type="scientific">Coccidioides posadasii RMSCC 3488</name>
    <dbReference type="NCBI Taxonomy" id="454284"/>
    <lineage>
        <taxon>Eukaryota</taxon>
        <taxon>Fungi</taxon>
        <taxon>Dikarya</taxon>
        <taxon>Ascomycota</taxon>
        <taxon>Pezizomycotina</taxon>
        <taxon>Eurotiomycetes</taxon>
        <taxon>Eurotiomycetidae</taxon>
        <taxon>Onygenales</taxon>
        <taxon>Onygenaceae</taxon>
        <taxon>Coccidioides</taxon>
    </lineage>
</organism>
<keyword evidence="1" id="KW-1133">Transmembrane helix</keyword>
<feature type="transmembrane region" description="Helical" evidence="1">
    <location>
        <begin position="9"/>
        <end position="30"/>
    </location>
</feature>
<proteinExistence type="predicted"/>
<dbReference type="Proteomes" id="UP000054567">
    <property type="component" value="Unassembled WGS sequence"/>
</dbReference>
<dbReference type="OrthoDB" id="1669814at2759"/>
<gene>
    <name evidence="2" type="ORF">CPAG_00455</name>
</gene>
<name>A0A0J6F209_COCPO</name>
<dbReference type="AlphaFoldDB" id="A0A0J6F209"/>
<dbReference type="VEuPathDB" id="FungiDB:CPAG_00455"/>
<evidence type="ECO:0000313" key="3">
    <source>
        <dbReference type="Proteomes" id="UP000054567"/>
    </source>
</evidence>
<dbReference type="EMBL" id="DS268109">
    <property type="protein sequence ID" value="KMM64103.1"/>
    <property type="molecule type" value="Genomic_DNA"/>
</dbReference>
<sequence length="385" mass="43175">MFQTSPNQLLALGGLGLTLLWGVAFLNGMFDNLDTVLETGLLPDGRALRTVYSHNWLIDNRLTLLTAFYDLLTNSLSTGPPLLFFDVNYVVACTNVWVLVESRRRGVRNFFLRHTWVIIILWNATGAAIIQPLYFYCVSKSKAVSRDPTIPINEAISVFITTILALLCPLLLFLPSWLSYSTWDHHGFIALFHISPILVTVLFITGSTVLSYCRMSTPNKASENPNADKLWIVASYITTGTVAAAVHAFTVITSLRTSNPDVTFTRLFIPSPGRANLFRTWFPKFTSAFPGLPAKYTELLEQYHLFSQFDLVVVALSCIVFVHYLLSHSGSNKVEHHKKRIASVENRELVYLYLGTLFLGPGAAGSFALAIRESRIRRYNMLKAQ</sequence>
<reference evidence="3" key="2">
    <citation type="journal article" date="2009" name="Genome Res.">
        <title>Comparative genomic analyses of the human fungal pathogens Coccidioides and their relatives.</title>
        <authorList>
            <person name="Sharpton T.J."/>
            <person name="Stajich J.E."/>
            <person name="Rounsley S.D."/>
            <person name="Gardner M.J."/>
            <person name="Wortman J.R."/>
            <person name="Jordar V.S."/>
            <person name="Maiti R."/>
            <person name="Kodira C.D."/>
            <person name="Neafsey D.E."/>
            <person name="Zeng Q."/>
            <person name="Hung C.-Y."/>
            <person name="McMahan C."/>
            <person name="Muszewska A."/>
            <person name="Grynberg M."/>
            <person name="Mandel M.A."/>
            <person name="Kellner E.M."/>
            <person name="Barker B.M."/>
            <person name="Galgiani J.N."/>
            <person name="Orbach M.J."/>
            <person name="Kirkland T.N."/>
            <person name="Cole G.T."/>
            <person name="Henn M.R."/>
            <person name="Birren B.W."/>
            <person name="Taylor J.W."/>
        </authorList>
    </citation>
    <scope>NUCLEOTIDE SEQUENCE [LARGE SCALE GENOMIC DNA]</scope>
    <source>
        <strain evidence="3">RMSCC 3488</strain>
    </source>
</reference>
<feature type="transmembrane region" description="Helical" evidence="1">
    <location>
        <begin position="230"/>
        <end position="252"/>
    </location>
</feature>
<feature type="transmembrane region" description="Helical" evidence="1">
    <location>
        <begin position="350"/>
        <end position="371"/>
    </location>
</feature>
<keyword evidence="1" id="KW-0472">Membrane</keyword>
<evidence type="ECO:0000256" key="1">
    <source>
        <dbReference type="SAM" id="Phobius"/>
    </source>
</evidence>